<feature type="region of interest" description="Disordered" evidence="1">
    <location>
        <begin position="14"/>
        <end position="33"/>
    </location>
</feature>
<gene>
    <name evidence="2" type="ORF">OVN521_LOCUS8898</name>
</gene>
<dbReference type="Proteomes" id="UP000663866">
    <property type="component" value="Unassembled WGS sequence"/>
</dbReference>
<reference evidence="2" key="1">
    <citation type="submission" date="2021-02" db="EMBL/GenBank/DDBJ databases">
        <authorList>
            <person name="Nowell W R."/>
        </authorList>
    </citation>
    <scope>NUCLEOTIDE SEQUENCE</scope>
</reference>
<protein>
    <submittedName>
        <fullName evidence="2">Uncharacterized protein</fullName>
    </submittedName>
</protein>
<dbReference type="EMBL" id="CAJOBG010001052">
    <property type="protein sequence ID" value="CAF3889407.1"/>
    <property type="molecule type" value="Genomic_DNA"/>
</dbReference>
<dbReference type="AlphaFoldDB" id="A0A819GZZ3"/>
<name>A0A819GZZ3_9BILA</name>
<comment type="caution">
    <text evidence="2">The sequence shown here is derived from an EMBL/GenBank/DDBJ whole genome shotgun (WGS) entry which is preliminary data.</text>
</comment>
<sequence length="33" mass="3436">MFSKKCFDVAVVPDINDSNGSGGSRSDGSFTLP</sequence>
<accession>A0A819GZZ3</accession>
<proteinExistence type="predicted"/>
<evidence type="ECO:0000313" key="3">
    <source>
        <dbReference type="Proteomes" id="UP000663866"/>
    </source>
</evidence>
<feature type="non-terminal residue" evidence="2">
    <location>
        <position position="33"/>
    </location>
</feature>
<organism evidence="2 3">
    <name type="scientific">Rotaria magnacalcarata</name>
    <dbReference type="NCBI Taxonomy" id="392030"/>
    <lineage>
        <taxon>Eukaryota</taxon>
        <taxon>Metazoa</taxon>
        <taxon>Spiralia</taxon>
        <taxon>Gnathifera</taxon>
        <taxon>Rotifera</taxon>
        <taxon>Eurotatoria</taxon>
        <taxon>Bdelloidea</taxon>
        <taxon>Philodinida</taxon>
        <taxon>Philodinidae</taxon>
        <taxon>Rotaria</taxon>
    </lineage>
</organism>
<evidence type="ECO:0000256" key="1">
    <source>
        <dbReference type="SAM" id="MobiDB-lite"/>
    </source>
</evidence>
<keyword evidence="3" id="KW-1185">Reference proteome</keyword>
<evidence type="ECO:0000313" key="2">
    <source>
        <dbReference type="EMBL" id="CAF3889407.1"/>
    </source>
</evidence>